<organism evidence="1 2">
    <name type="scientific">Eruca vesicaria subsp. sativa</name>
    <name type="common">Garden rocket</name>
    <name type="synonym">Eruca sativa</name>
    <dbReference type="NCBI Taxonomy" id="29727"/>
    <lineage>
        <taxon>Eukaryota</taxon>
        <taxon>Viridiplantae</taxon>
        <taxon>Streptophyta</taxon>
        <taxon>Embryophyta</taxon>
        <taxon>Tracheophyta</taxon>
        <taxon>Spermatophyta</taxon>
        <taxon>Magnoliopsida</taxon>
        <taxon>eudicotyledons</taxon>
        <taxon>Gunneridae</taxon>
        <taxon>Pentapetalae</taxon>
        <taxon>rosids</taxon>
        <taxon>malvids</taxon>
        <taxon>Brassicales</taxon>
        <taxon>Brassicaceae</taxon>
        <taxon>Brassiceae</taxon>
        <taxon>Eruca</taxon>
    </lineage>
</organism>
<comment type="caution">
    <text evidence="1">The sequence shown here is derived from an EMBL/GenBank/DDBJ whole genome shotgun (WGS) entry which is preliminary data.</text>
</comment>
<dbReference type="Proteomes" id="UP001642260">
    <property type="component" value="Unassembled WGS sequence"/>
</dbReference>
<gene>
    <name evidence="1" type="ORF">ERUC_LOCUS7058</name>
</gene>
<dbReference type="EMBL" id="CAKOAT010080488">
    <property type="protein sequence ID" value="CAH8314037.1"/>
    <property type="molecule type" value="Genomic_DNA"/>
</dbReference>
<reference evidence="1 2" key="1">
    <citation type="submission" date="2022-03" db="EMBL/GenBank/DDBJ databases">
        <authorList>
            <person name="Macdonald S."/>
            <person name="Ahmed S."/>
            <person name="Newling K."/>
        </authorList>
    </citation>
    <scope>NUCLEOTIDE SEQUENCE [LARGE SCALE GENOMIC DNA]</scope>
</reference>
<name>A0ABC8JE54_ERUVS</name>
<sequence>MVSVRDMIVHRCREYTAYENFEDHLLALLVNSPIAVLVPSFPSLFGPPHPDGLHYPTLVERTQIPITFHLGYDCIVILA</sequence>
<protein>
    <submittedName>
        <fullName evidence="1">Uncharacterized protein</fullName>
    </submittedName>
</protein>
<evidence type="ECO:0000313" key="2">
    <source>
        <dbReference type="Proteomes" id="UP001642260"/>
    </source>
</evidence>
<accession>A0ABC8JE54</accession>
<keyword evidence="2" id="KW-1185">Reference proteome</keyword>
<evidence type="ECO:0000313" key="1">
    <source>
        <dbReference type="EMBL" id="CAH8314037.1"/>
    </source>
</evidence>
<dbReference type="AlphaFoldDB" id="A0ABC8JE54"/>
<proteinExistence type="predicted"/>